<accession>A0A975TWK2</accession>
<name>A0A975TWK2_9RHOB</name>
<sequence>MVCSPITSRLALPTLVALCAGLWPSAPSAHPHIFVDSGLRLVVEGGVVTAVEVTWLYDELYSLILMEDYGLDPDFDLVLTEEEVAQTLGFDLNWSHGFEGGLVMHRGEAELTLGAPSPVSLELVGEGQVRTVHRRAVTDPGGSGTVEAQIYDPEFYVAFEMIGEMIVEGATCTPELIRADIDAAYAGLEAAMDAIGGAVAAEDNFPAVGDLFADRVVFECAG</sequence>
<proteinExistence type="predicted"/>
<organism evidence="2">
    <name type="scientific">Gymnodinialimonas phycosphaerae</name>
    <dbReference type="NCBI Taxonomy" id="2841589"/>
    <lineage>
        <taxon>Bacteria</taxon>
        <taxon>Pseudomonadati</taxon>
        <taxon>Pseudomonadota</taxon>
        <taxon>Alphaproteobacteria</taxon>
        <taxon>Rhodobacterales</taxon>
        <taxon>Paracoccaceae</taxon>
        <taxon>Gymnodinialimonas</taxon>
    </lineage>
</organism>
<keyword evidence="3" id="KW-1185">Reference proteome</keyword>
<dbReference type="InterPro" id="IPR010412">
    <property type="entry name" value="DUF1007"/>
</dbReference>
<dbReference type="AlphaFoldDB" id="A0A975TWK2"/>
<keyword evidence="1" id="KW-0732">Signal</keyword>
<evidence type="ECO:0000313" key="3">
    <source>
        <dbReference type="Proteomes" id="UP000693972"/>
    </source>
</evidence>
<gene>
    <name evidence="2" type="ORF">KUL25_03000</name>
</gene>
<dbReference type="Proteomes" id="UP000693972">
    <property type="component" value="Unassembled WGS sequence"/>
</dbReference>
<reference evidence="2 3" key="1">
    <citation type="submission" date="2021-07" db="EMBL/GenBank/DDBJ databases">
        <title>Karlodiniumbacter phycospheric gen. nov., sp. nov., a phycosphere bacterium isolated from karlodinium veneficum.</title>
        <authorList>
            <person name="Peng Y."/>
            <person name="Jiang L."/>
            <person name="Lee J."/>
        </authorList>
    </citation>
    <scope>NUCLEOTIDE SEQUENCE</scope>
    <source>
        <strain evidence="2 3">N5</strain>
    </source>
</reference>
<feature type="signal peptide" evidence="1">
    <location>
        <begin position="1"/>
        <end position="29"/>
    </location>
</feature>
<feature type="chain" id="PRO_5037938315" evidence="1">
    <location>
        <begin position="30"/>
        <end position="222"/>
    </location>
</feature>
<dbReference type="Pfam" id="PF06226">
    <property type="entry name" value="DUF1007"/>
    <property type="match status" value="1"/>
</dbReference>
<dbReference type="EMBL" id="CP078073">
    <property type="protein sequence ID" value="QXL88511.1"/>
    <property type="molecule type" value="Genomic_DNA"/>
</dbReference>
<evidence type="ECO:0000313" key="2">
    <source>
        <dbReference type="EMBL" id="QXL88511.1"/>
    </source>
</evidence>
<protein>
    <submittedName>
        <fullName evidence="2">DUF1007 family protein</fullName>
    </submittedName>
</protein>
<evidence type="ECO:0000256" key="1">
    <source>
        <dbReference type="SAM" id="SignalP"/>
    </source>
</evidence>
<dbReference type="EMBL" id="JAIMBW010000001">
    <property type="protein sequence ID" value="MBY4891730.1"/>
    <property type="molecule type" value="Genomic_DNA"/>
</dbReference>
<dbReference type="RefSeq" id="WP_257891576.1">
    <property type="nucleotide sequence ID" value="NZ_JAIMBW010000001.1"/>
</dbReference>